<protein>
    <recommendedName>
        <fullName evidence="4">IBB domain-containing protein</fullName>
    </recommendedName>
</protein>
<evidence type="ECO:0000256" key="1">
    <source>
        <dbReference type="SAM" id="MobiDB-lite"/>
    </source>
</evidence>
<comment type="caution">
    <text evidence="2">The sequence shown here is derived from an EMBL/GenBank/DDBJ whole genome shotgun (WGS) entry which is preliminary data.</text>
</comment>
<name>A0ABU6W187_9FABA</name>
<dbReference type="EMBL" id="JASCZI010160851">
    <property type="protein sequence ID" value="MED6179094.1"/>
    <property type="molecule type" value="Genomic_DNA"/>
</dbReference>
<sequence>MDAKRAADARTQRRLIMEEKRKRIHKPGEDEGGLANKRRMPLRDITCDSNIATP</sequence>
<organism evidence="2 3">
    <name type="scientific">Stylosanthes scabra</name>
    <dbReference type="NCBI Taxonomy" id="79078"/>
    <lineage>
        <taxon>Eukaryota</taxon>
        <taxon>Viridiplantae</taxon>
        <taxon>Streptophyta</taxon>
        <taxon>Embryophyta</taxon>
        <taxon>Tracheophyta</taxon>
        <taxon>Spermatophyta</taxon>
        <taxon>Magnoliopsida</taxon>
        <taxon>eudicotyledons</taxon>
        <taxon>Gunneridae</taxon>
        <taxon>Pentapetalae</taxon>
        <taxon>rosids</taxon>
        <taxon>fabids</taxon>
        <taxon>Fabales</taxon>
        <taxon>Fabaceae</taxon>
        <taxon>Papilionoideae</taxon>
        <taxon>50 kb inversion clade</taxon>
        <taxon>dalbergioids sensu lato</taxon>
        <taxon>Dalbergieae</taxon>
        <taxon>Pterocarpus clade</taxon>
        <taxon>Stylosanthes</taxon>
    </lineage>
</organism>
<accession>A0ABU6W187</accession>
<dbReference type="Proteomes" id="UP001341840">
    <property type="component" value="Unassembled WGS sequence"/>
</dbReference>
<feature type="non-terminal residue" evidence="2">
    <location>
        <position position="54"/>
    </location>
</feature>
<gene>
    <name evidence="2" type="ORF">PIB30_113959</name>
</gene>
<proteinExistence type="predicted"/>
<evidence type="ECO:0000313" key="2">
    <source>
        <dbReference type="EMBL" id="MED6179094.1"/>
    </source>
</evidence>
<feature type="region of interest" description="Disordered" evidence="1">
    <location>
        <begin position="21"/>
        <end position="54"/>
    </location>
</feature>
<evidence type="ECO:0000313" key="3">
    <source>
        <dbReference type="Proteomes" id="UP001341840"/>
    </source>
</evidence>
<evidence type="ECO:0008006" key="4">
    <source>
        <dbReference type="Google" id="ProtNLM"/>
    </source>
</evidence>
<reference evidence="2 3" key="1">
    <citation type="journal article" date="2023" name="Plants (Basel)">
        <title>Bridging the Gap: Combining Genomics and Transcriptomics Approaches to Understand Stylosanthes scabra, an Orphan Legume from the Brazilian Caatinga.</title>
        <authorList>
            <person name="Ferreira-Neto J.R.C."/>
            <person name="da Silva M.D."/>
            <person name="Binneck E."/>
            <person name="de Melo N.F."/>
            <person name="da Silva R.H."/>
            <person name="de Melo A.L.T.M."/>
            <person name="Pandolfi V."/>
            <person name="Bustamante F.O."/>
            <person name="Brasileiro-Vidal A.C."/>
            <person name="Benko-Iseppon A.M."/>
        </authorList>
    </citation>
    <scope>NUCLEOTIDE SEQUENCE [LARGE SCALE GENOMIC DNA]</scope>
    <source>
        <tissue evidence="2">Leaves</tissue>
    </source>
</reference>
<keyword evidence="3" id="KW-1185">Reference proteome</keyword>